<evidence type="ECO:0000256" key="2">
    <source>
        <dbReference type="ARBA" id="ARBA00022448"/>
    </source>
</evidence>
<keyword evidence="4" id="KW-1003">Cell membrane</keyword>
<keyword evidence="7 9" id="KW-0472">Membrane</keyword>
<evidence type="ECO:0000256" key="5">
    <source>
        <dbReference type="ARBA" id="ARBA00022692"/>
    </source>
</evidence>
<dbReference type="PANTHER" id="PTHR33451">
    <property type="entry name" value="MALATE-2H(+)/NA(+)-LACTATE ANTIPORTER"/>
    <property type="match status" value="1"/>
</dbReference>
<organism evidence="11 12">
    <name type="scientific">Tepidibacillus fermentans</name>
    <dbReference type="NCBI Taxonomy" id="1281767"/>
    <lineage>
        <taxon>Bacteria</taxon>
        <taxon>Bacillati</taxon>
        <taxon>Bacillota</taxon>
        <taxon>Bacilli</taxon>
        <taxon>Bacillales</taxon>
        <taxon>Bacillaceae</taxon>
        <taxon>Tepidibacillus</taxon>
    </lineage>
</organism>
<evidence type="ECO:0000256" key="8">
    <source>
        <dbReference type="ARBA" id="ARBA00038435"/>
    </source>
</evidence>
<dbReference type="RefSeq" id="WP_132770129.1">
    <property type="nucleotide sequence ID" value="NZ_SMAB01000020.1"/>
</dbReference>
<dbReference type="GO" id="GO:0015297">
    <property type="term" value="F:antiporter activity"/>
    <property type="evidence" value="ECO:0007669"/>
    <property type="project" value="UniProtKB-KW"/>
</dbReference>
<feature type="transmembrane region" description="Helical" evidence="9">
    <location>
        <begin position="65"/>
        <end position="88"/>
    </location>
</feature>
<feature type="transmembrane region" description="Helical" evidence="9">
    <location>
        <begin position="7"/>
        <end position="28"/>
    </location>
</feature>
<evidence type="ECO:0000256" key="3">
    <source>
        <dbReference type="ARBA" id="ARBA00022449"/>
    </source>
</evidence>
<evidence type="ECO:0000256" key="7">
    <source>
        <dbReference type="ARBA" id="ARBA00023136"/>
    </source>
</evidence>
<dbReference type="Proteomes" id="UP000295788">
    <property type="component" value="Unassembled WGS sequence"/>
</dbReference>
<dbReference type="AlphaFoldDB" id="A0A4R3K9N4"/>
<feature type="transmembrane region" description="Helical" evidence="9">
    <location>
        <begin position="34"/>
        <end position="53"/>
    </location>
</feature>
<keyword evidence="2" id="KW-0813">Transport</keyword>
<feature type="transmembrane region" description="Helical" evidence="9">
    <location>
        <begin position="258"/>
        <end position="274"/>
    </location>
</feature>
<gene>
    <name evidence="11" type="ORF">EDD72_12055</name>
</gene>
<evidence type="ECO:0000313" key="11">
    <source>
        <dbReference type="EMBL" id="TCS79583.1"/>
    </source>
</evidence>
<comment type="subcellular location">
    <subcellularLocation>
        <location evidence="1">Cell membrane</location>
        <topology evidence="1">Multi-pass membrane protein</topology>
    </subcellularLocation>
</comment>
<dbReference type="PANTHER" id="PTHR33451:SF3">
    <property type="entry name" value="MALATE-2H(+)_NA(+)-LACTATE ANTIPORTER"/>
    <property type="match status" value="1"/>
</dbReference>
<name>A0A4R3K9N4_9BACI</name>
<feature type="transmembrane region" description="Helical" evidence="9">
    <location>
        <begin position="424"/>
        <end position="442"/>
    </location>
</feature>
<dbReference type="GO" id="GO:0005886">
    <property type="term" value="C:plasma membrane"/>
    <property type="evidence" value="ECO:0007669"/>
    <property type="project" value="UniProtKB-SubCell"/>
</dbReference>
<feature type="transmembrane region" description="Helical" evidence="9">
    <location>
        <begin position="307"/>
        <end position="330"/>
    </location>
</feature>
<evidence type="ECO:0000256" key="1">
    <source>
        <dbReference type="ARBA" id="ARBA00004651"/>
    </source>
</evidence>
<dbReference type="InterPro" id="IPR052180">
    <property type="entry name" value="NhaC_Na-H+_Antiporter"/>
</dbReference>
<feature type="transmembrane region" description="Helical" evidence="9">
    <location>
        <begin position="394"/>
        <end position="418"/>
    </location>
</feature>
<evidence type="ECO:0000259" key="10">
    <source>
        <dbReference type="Pfam" id="PF03553"/>
    </source>
</evidence>
<protein>
    <submittedName>
        <fullName evidence="11">Transporter (NhaC family)</fullName>
    </submittedName>
</protein>
<reference evidence="11 12" key="1">
    <citation type="submission" date="2019-03" db="EMBL/GenBank/DDBJ databases">
        <title>Genomic Encyclopedia of Type Strains, Phase IV (KMG-IV): sequencing the most valuable type-strain genomes for metagenomic binning, comparative biology and taxonomic classification.</title>
        <authorList>
            <person name="Goeker M."/>
        </authorList>
    </citation>
    <scope>NUCLEOTIDE SEQUENCE [LARGE SCALE GENOMIC DNA]</scope>
    <source>
        <strain evidence="11 12">DSM 23802</strain>
    </source>
</reference>
<keyword evidence="3" id="KW-0050">Antiport</keyword>
<accession>A0A4R3K9N4</accession>
<dbReference type="OrthoDB" id="9762978at2"/>
<keyword evidence="12" id="KW-1185">Reference proteome</keyword>
<comment type="similarity">
    <text evidence="8">Belongs to the NhaC Na(+)/H(+) (TC 2.A.35) antiporter family.</text>
</comment>
<dbReference type="Pfam" id="PF03553">
    <property type="entry name" value="Na_H_antiporter"/>
    <property type="match status" value="1"/>
</dbReference>
<sequence>MKSNTSIPFIAAIIPILLTVSFLVMSVFLFKLPLYIPLLFGYVLSLGIAFYYHKRLKEFILSSYQGIKSIFMIVIIMILIGVLIAIWSSSGTIDALVYYGLAIIRPKYLVVISFLVSSMVSMLLGTSVGTMSTVGVAFMGIAHRLGINPSLVAGALVSGAFVGDRTSPLSSAQQMNTIITKTDYHENLKELLKTLIPAMVITTIIYFLLKNGMELHGSNLVEGARLKIKAMHPVLSPILLLPPIGILIFAIFRIPTKTNFLFGIISGAILAYLYQGQSWNNLMKYGIFGYSYNGSLYGGGLNMLNQVFLIFVAGAFLGVLEASGILATILKRLIDSLTTPLSLVGKTMVVSILSAILSSTQAMAIIVPGKVLYEHYQRFQLKPELLNRIISDSGMVVAGLIPWNLNAILLAVALNISVLDYLPYAYLLIILPILSYFQYHFFEQKKEKTNGRNFAKNNE</sequence>
<evidence type="ECO:0000313" key="12">
    <source>
        <dbReference type="Proteomes" id="UP000295788"/>
    </source>
</evidence>
<evidence type="ECO:0000256" key="4">
    <source>
        <dbReference type="ARBA" id="ARBA00022475"/>
    </source>
</evidence>
<feature type="transmembrane region" description="Helical" evidence="9">
    <location>
        <begin position="230"/>
        <end position="252"/>
    </location>
</feature>
<feature type="domain" description="Na+/H+ antiporter NhaC-like C-terminal" evidence="10">
    <location>
        <begin position="163"/>
        <end position="434"/>
    </location>
</feature>
<dbReference type="InterPro" id="IPR018461">
    <property type="entry name" value="Na/H_Antiport_NhaC-like_C"/>
</dbReference>
<feature type="transmembrane region" description="Helical" evidence="9">
    <location>
        <begin position="191"/>
        <end position="209"/>
    </location>
</feature>
<keyword evidence="5 9" id="KW-0812">Transmembrane</keyword>
<feature type="transmembrane region" description="Helical" evidence="9">
    <location>
        <begin position="108"/>
        <end position="138"/>
    </location>
</feature>
<evidence type="ECO:0000256" key="9">
    <source>
        <dbReference type="SAM" id="Phobius"/>
    </source>
</evidence>
<keyword evidence="6 9" id="KW-1133">Transmembrane helix</keyword>
<dbReference type="EMBL" id="SMAB01000020">
    <property type="protein sequence ID" value="TCS79583.1"/>
    <property type="molecule type" value="Genomic_DNA"/>
</dbReference>
<evidence type="ECO:0000256" key="6">
    <source>
        <dbReference type="ARBA" id="ARBA00022989"/>
    </source>
</evidence>
<proteinExistence type="inferred from homology"/>
<comment type="caution">
    <text evidence="11">The sequence shown here is derived from an EMBL/GenBank/DDBJ whole genome shotgun (WGS) entry which is preliminary data.</text>
</comment>